<dbReference type="Proteomes" id="UP000006727">
    <property type="component" value="Chromosome 2"/>
</dbReference>
<dbReference type="Gramene" id="Pp3c2_3479V3.1">
    <property type="protein sequence ID" value="PAC:32934069.CDS.1"/>
    <property type="gene ID" value="Pp3c2_3479"/>
</dbReference>
<accession>A0A2K1L009</accession>
<dbReference type="AlphaFoldDB" id="A0A2K1L009"/>
<sequence>MFGLIGTAKETNMHDQHWLSVKMYKKYGAWRLDQLQPEKLSRKNMSRTGRCSLGNNYQNLFHFRLGTL</sequence>
<dbReference type="EnsemblPlants" id="Pp3c2_3479V3.1">
    <property type="protein sequence ID" value="PAC:32934069.CDS.1"/>
    <property type="gene ID" value="Pp3c2_3479"/>
</dbReference>
<reference evidence="2" key="3">
    <citation type="submission" date="2020-12" db="UniProtKB">
        <authorList>
            <consortium name="EnsemblPlants"/>
        </authorList>
    </citation>
    <scope>IDENTIFICATION</scope>
</reference>
<evidence type="ECO:0000313" key="2">
    <source>
        <dbReference type="EnsemblPlants" id="PAC:32934069.CDS.1"/>
    </source>
</evidence>
<reference evidence="1 3" key="1">
    <citation type="journal article" date="2008" name="Science">
        <title>The Physcomitrella genome reveals evolutionary insights into the conquest of land by plants.</title>
        <authorList>
            <person name="Rensing S."/>
            <person name="Lang D."/>
            <person name="Zimmer A."/>
            <person name="Terry A."/>
            <person name="Salamov A."/>
            <person name="Shapiro H."/>
            <person name="Nishiyama T."/>
            <person name="Perroud P.-F."/>
            <person name="Lindquist E."/>
            <person name="Kamisugi Y."/>
            <person name="Tanahashi T."/>
            <person name="Sakakibara K."/>
            <person name="Fujita T."/>
            <person name="Oishi K."/>
            <person name="Shin-I T."/>
            <person name="Kuroki Y."/>
            <person name="Toyoda A."/>
            <person name="Suzuki Y."/>
            <person name="Hashimoto A."/>
            <person name="Yamaguchi K."/>
            <person name="Sugano A."/>
            <person name="Kohara Y."/>
            <person name="Fujiyama A."/>
            <person name="Anterola A."/>
            <person name="Aoki S."/>
            <person name="Ashton N."/>
            <person name="Barbazuk W.B."/>
            <person name="Barker E."/>
            <person name="Bennetzen J."/>
            <person name="Bezanilla M."/>
            <person name="Blankenship R."/>
            <person name="Cho S.H."/>
            <person name="Dutcher S."/>
            <person name="Estelle M."/>
            <person name="Fawcett J.A."/>
            <person name="Gundlach H."/>
            <person name="Hanada K."/>
            <person name="Heyl A."/>
            <person name="Hicks K.A."/>
            <person name="Hugh J."/>
            <person name="Lohr M."/>
            <person name="Mayer K."/>
            <person name="Melkozernov A."/>
            <person name="Murata T."/>
            <person name="Nelson D."/>
            <person name="Pils B."/>
            <person name="Prigge M."/>
            <person name="Reiss B."/>
            <person name="Renner T."/>
            <person name="Rombauts S."/>
            <person name="Rushton P."/>
            <person name="Sanderfoot A."/>
            <person name="Schween G."/>
            <person name="Shiu S.-H."/>
            <person name="Stueber K."/>
            <person name="Theodoulou F.L."/>
            <person name="Tu H."/>
            <person name="Van de Peer Y."/>
            <person name="Verrier P.J."/>
            <person name="Waters E."/>
            <person name="Wood A."/>
            <person name="Yang L."/>
            <person name="Cove D."/>
            <person name="Cuming A."/>
            <person name="Hasebe M."/>
            <person name="Lucas S."/>
            <person name="Mishler D.B."/>
            <person name="Reski R."/>
            <person name="Grigoriev I."/>
            <person name="Quatrano R.S."/>
            <person name="Boore J.L."/>
        </authorList>
    </citation>
    <scope>NUCLEOTIDE SEQUENCE [LARGE SCALE GENOMIC DNA]</scope>
    <source>
        <strain evidence="2 3">cv. Gransden 2004</strain>
    </source>
</reference>
<dbReference type="EMBL" id="ABEU02000002">
    <property type="protein sequence ID" value="PNR59362.1"/>
    <property type="molecule type" value="Genomic_DNA"/>
</dbReference>
<evidence type="ECO:0000313" key="3">
    <source>
        <dbReference type="Proteomes" id="UP000006727"/>
    </source>
</evidence>
<keyword evidence="3" id="KW-1185">Reference proteome</keyword>
<organism evidence="1">
    <name type="scientific">Physcomitrium patens</name>
    <name type="common">Spreading-leaved earth moss</name>
    <name type="synonym">Physcomitrella patens</name>
    <dbReference type="NCBI Taxonomy" id="3218"/>
    <lineage>
        <taxon>Eukaryota</taxon>
        <taxon>Viridiplantae</taxon>
        <taxon>Streptophyta</taxon>
        <taxon>Embryophyta</taxon>
        <taxon>Bryophyta</taxon>
        <taxon>Bryophytina</taxon>
        <taxon>Bryopsida</taxon>
        <taxon>Funariidae</taxon>
        <taxon>Funariales</taxon>
        <taxon>Funariaceae</taxon>
        <taxon>Physcomitrium</taxon>
    </lineage>
</organism>
<proteinExistence type="predicted"/>
<gene>
    <name evidence="1" type="ORF">PHYPA_002153</name>
</gene>
<name>A0A2K1L009_PHYPA</name>
<evidence type="ECO:0000313" key="1">
    <source>
        <dbReference type="EMBL" id="PNR59362.1"/>
    </source>
</evidence>
<dbReference type="InParanoid" id="A0A2K1L009"/>
<protein>
    <submittedName>
        <fullName evidence="1 2">Uncharacterized protein</fullName>
    </submittedName>
</protein>
<reference evidence="1 3" key="2">
    <citation type="journal article" date="2018" name="Plant J.">
        <title>The Physcomitrella patens chromosome-scale assembly reveals moss genome structure and evolution.</title>
        <authorList>
            <person name="Lang D."/>
            <person name="Ullrich K.K."/>
            <person name="Murat F."/>
            <person name="Fuchs J."/>
            <person name="Jenkins J."/>
            <person name="Haas F.B."/>
            <person name="Piednoel M."/>
            <person name="Gundlach H."/>
            <person name="Van Bel M."/>
            <person name="Meyberg R."/>
            <person name="Vives C."/>
            <person name="Morata J."/>
            <person name="Symeonidi A."/>
            <person name="Hiss M."/>
            <person name="Muchero W."/>
            <person name="Kamisugi Y."/>
            <person name="Saleh O."/>
            <person name="Blanc G."/>
            <person name="Decker E.L."/>
            <person name="van Gessel N."/>
            <person name="Grimwood J."/>
            <person name="Hayes R.D."/>
            <person name="Graham S.W."/>
            <person name="Gunter L.E."/>
            <person name="McDaniel S.F."/>
            <person name="Hoernstein S.N.W."/>
            <person name="Larsson A."/>
            <person name="Li F.W."/>
            <person name="Perroud P.F."/>
            <person name="Phillips J."/>
            <person name="Ranjan P."/>
            <person name="Rokshar D.S."/>
            <person name="Rothfels C.J."/>
            <person name="Schneider L."/>
            <person name="Shu S."/>
            <person name="Stevenson D.W."/>
            <person name="Thummler F."/>
            <person name="Tillich M."/>
            <person name="Villarreal Aguilar J.C."/>
            <person name="Widiez T."/>
            <person name="Wong G.K."/>
            <person name="Wymore A."/>
            <person name="Zhang Y."/>
            <person name="Zimmer A.D."/>
            <person name="Quatrano R.S."/>
            <person name="Mayer K.F.X."/>
            <person name="Goodstein D."/>
            <person name="Casacuberta J.M."/>
            <person name="Vandepoele K."/>
            <person name="Reski R."/>
            <person name="Cuming A.C."/>
            <person name="Tuskan G.A."/>
            <person name="Maumus F."/>
            <person name="Salse J."/>
            <person name="Schmutz J."/>
            <person name="Rensing S.A."/>
        </authorList>
    </citation>
    <scope>NUCLEOTIDE SEQUENCE [LARGE SCALE GENOMIC DNA]</scope>
    <source>
        <strain evidence="2 3">cv. Gransden 2004</strain>
    </source>
</reference>